<dbReference type="STRING" id="1442369.A0A0D2JB59"/>
<evidence type="ECO:0000313" key="8">
    <source>
        <dbReference type="Proteomes" id="UP000053617"/>
    </source>
</evidence>
<dbReference type="AlphaFoldDB" id="A0A0D2JB59"/>
<organism evidence="7 8">
    <name type="scientific">Rhinocladiella mackenziei CBS 650.93</name>
    <dbReference type="NCBI Taxonomy" id="1442369"/>
    <lineage>
        <taxon>Eukaryota</taxon>
        <taxon>Fungi</taxon>
        <taxon>Dikarya</taxon>
        <taxon>Ascomycota</taxon>
        <taxon>Pezizomycotina</taxon>
        <taxon>Eurotiomycetes</taxon>
        <taxon>Chaetothyriomycetidae</taxon>
        <taxon>Chaetothyriales</taxon>
        <taxon>Herpotrichiellaceae</taxon>
        <taxon>Rhinocladiella</taxon>
    </lineage>
</organism>
<dbReference type="OrthoDB" id="2309723at2759"/>
<feature type="region of interest" description="Disordered" evidence="6">
    <location>
        <begin position="459"/>
        <end position="480"/>
    </location>
</feature>
<dbReference type="VEuPathDB" id="FungiDB:Z518_04321"/>
<evidence type="ECO:0000256" key="6">
    <source>
        <dbReference type="SAM" id="MobiDB-lite"/>
    </source>
</evidence>
<keyword evidence="3" id="KW-0805">Transcription regulation</keyword>
<comment type="subcellular location">
    <subcellularLocation>
        <location evidence="1">Nucleus</location>
    </subcellularLocation>
</comment>
<dbReference type="GO" id="GO:0046872">
    <property type="term" value="F:metal ion binding"/>
    <property type="evidence" value="ECO:0007669"/>
    <property type="project" value="UniProtKB-KW"/>
</dbReference>
<dbReference type="GO" id="GO:0000981">
    <property type="term" value="F:DNA-binding transcription factor activity, RNA polymerase II-specific"/>
    <property type="evidence" value="ECO:0007669"/>
    <property type="project" value="InterPro"/>
</dbReference>
<feature type="region of interest" description="Disordered" evidence="6">
    <location>
        <begin position="586"/>
        <end position="609"/>
    </location>
</feature>
<dbReference type="CDD" id="cd12148">
    <property type="entry name" value="fungal_TF_MHR"/>
    <property type="match status" value="1"/>
</dbReference>
<keyword evidence="2" id="KW-0479">Metal-binding</keyword>
<keyword evidence="8" id="KW-1185">Reference proteome</keyword>
<feature type="region of interest" description="Disordered" evidence="6">
    <location>
        <begin position="499"/>
        <end position="528"/>
    </location>
</feature>
<name>A0A0D2JB59_9EURO</name>
<protein>
    <recommendedName>
        <fullName evidence="9">Transcription factor domain-containing protein</fullName>
    </recommendedName>
</protein>
<dbReference type="EMBL" id="KN847477">
    <property type="protein sequence ID" value="KIX06345.1"/>
    <property type="molecule type" value="Genomic_DNA"/>
</dbReference>
<accession>A0A0D2JB59</accession>
<dbReference type="PANTHER" id="PTHR47338">
    <property type="entry name" value="ZN(II)2CYS6 TRANSCRIPTION FACTOR (EUROFUNG)-RELATED"/>
    <property type="match status" value="1"/>
</dbReference>
<evidence type="ECO:0000256" key="2">
    <source>
        <dbReference type="ARBA" id="ARBA00022723"/>
    </source>
</evidence>
<dbReference type="Proteomes" id="UP000053617">
    <property type="component" value="Unassembled WGS sequence"/>
</dbReference>
<dbReference type="GO" id="GO:0005634">
    <property type="term" value="C:nucleus"/>
    <property type="evidence" value="ECO:0007669"/>
    <property type="project" value="UniProtKB-SubCell"/>
</dbReference>
<evidence type="ECO:0000256" key="5">
    <source>
        <dbReference type="ARBA" id="ARBA00023242"/>
    </source>
</evidence>
<evidence type="ECO:0000256" key="1">
    <source>
        <dbReference type="ARBA" id="ARBA00004123"/>
    </source>
</evidence>
<dbReference type="RefSeq" id="XP_013273481.1">
    <property type="nucleotide sequence ID" value="XM_013418027.1"/>
</dbReference>
<keyword evidence="5" id="KW-0539">Nucleus</keyword>
<evidence type="ECO:0000313" key="7">
    <source>
        <dbReference type="EMBL" id="KIX06345.1"/>
    </source>
</evidence>
<dbReference type="GeneID" id="25292392"/>
<feature type="compositionally biased region" description="Polar residues" evidence="6">
    <location>
        <begin position="501"/>
        <end position="521"/>
    </location>
</feature>
<keyword evidence="4" id="KW-0804">Transcription</keyword>
<sequence length="609" mass="67622">MSTKEPYLGISKSLMYTLVELYFHTSYNASFLLHKTQFLESLAAGTAAPHVILAICAAAANFYRDCNGDPTLKNHGFMIEWANRAGELVFQDVQNFHKDNIVTFSILALFWYTQGSWRLCYLFKGTAALYYKETLAFCSMLEALDLQTFKLKTHWSLKYSAVAYGPLISRSANWADFEDGISRSPPICLESGGSNGGVYAELIKGMTVWASVFSLIKSPESSISERMTGVYALDNDVVRWWSEVPPTLKLDVSNIATIPKDQVSNILLLNLIYHQSICALHASVIPLFSWSIADDSWSSARRSSAQIAFEHACTASTLMDAVYSVHTGIILTNSFIAYAAYSGCAIQIPFMWCLNKNVKSRAIANVRTNVMIIRAMAPYWKFAALLEIHFTCVYKIHERHALTSPLEDEPKNMDIGKFLDFKIRARYARTSILGFVEILRSQGDGFVEAGEECNDLGIQDGDSQNLQQMGQRPSGNSEAAASVVLEQRDEVELPVPLFPPSASSQSRLPDLCSTSASTPLKTSWPPAHENTWQETGRLEEQFPARLPNASAAEEPQSFDLCHPFFDPALLDLFPDGEMPDLGQFETMPATPHDPISEAWDTSGIAPPDT</sequence>
<evidence type="ECO:0000256" key="3">
    <source>
        <dbReference type="ARBA" id="ARBA00023015"/>
    </source>
</evidence>
<reference evidence="7 8" key="1">
    <citation type="submission" date="2015-01" db="EMBL/GenBank/DDBJ databases">
        <title>The Genome Sequence of Rhinocladiella mackenzie CBS 650.93.</title>
        <authorList>
            <consortium name="The Broad Institute Genomics Platform"/>
            <person name="Cuomo C."/>
            <person name="de Hoog S."/>
            <person name="Gorbushina A."/>
            <person name="Stielow B."/>
            <person name="Teixiera M."/>
            <person name="Abouelleil A."/>
            <person name="Chapman S.B."/>
            <person name="Priest M."/>
            <person name="Young S.K."/>
            <person name="Wortman J."/>
            <person name="Nusbaum C."/>
            <person name="Birren B."/>
        </authorList>
    </citation>
    <scope>NUCLEOTIDE SEQUENCE [LARGE SCALE GENOMIC DNA]</scope>
    <source>
        <strain evidence="7 8">CBS 650.93</strain>
    </source>
</reference>
<proteinExistence type="predicted"/>
<dbReference type="HOGENOM" id="CLU_024802_0_0_1"/>
<gene>
    <name evidence="7" type="ORF">Z518_04321</name>
</gene>
<dbReference type="InterPro" id="IPR050815">
    <property type="entry name" value="TF_fung"/>
</dbReference>
<evidence type="ECO:0000256" key="4">
    <source>
        <dbReference type="ARBA" id="ARBA00023163"/>
    </source>
</evidence>
<evidence type="ECO:0008006" key="9">
    <source>
        <dbReference type="Google" id="ProtNLM"/>
    </source>
</evidence>
<dbReference type="PANTHER" id="PTHR47338:SF27">
    <property type="entry name" value="ZN(II)2CYS6 TRANSCRIPTION FACTOR (EUROFUNG)"/>
    <property type="match status" value="1"/>
</dbReference>
<feature type="compositionally biased region" description="Polar residues" evidence="6">
    <location>
        <begin position="461"/>
        <end position="479"/>
    </location>
</feature>